<dbReference type="EMBL" id="CAMXCT030006765">
    <property type="protein sequence ID" value="CAL4806986.1"/>
    <property type="molecule type" value="Genomic_DNA"/>
</dbReference>
<keyword evidence="4" id="KW-0406">Ion transport</keyword>
<proteinExistence type="predicted"/>
<feature type="domain" description="BTB" evidence="1">
    <location>
        <begin position="8"/>
        <end position="104"/>
    </location>
</feature>
<keyword evidence="5" id="KW-1185">Reference proteome</keyword>
<dbReference type="GO" id="GO:0051260">
    <property type="term" value="P:protein homooligomerization"/>
    <property type="evidence" value="ECO:0007669"/>
    <property type="project" value="InterPro"/>
</dbReference>
<dbReference type="InterPro" id="IPR000210">
    <property type="entry name" value="BTB/POZ_dom"/>
</dbReference>
<dbReference type="Proteomes" id="UP001152797">
    <property type="component" value="Unassembled WGS sequence"/>
</dbReference>
<name>A0A9P1M536_9DINO</name>
<protein>
    <submittedName>
        <fullName evidence="4">Potassium channel tetramerisation-type BTB domain-containing protein</fullName>
    </submittedName>
</protein>
<accession>A0A9P1M536</accession>
<comment type="caution">
    <text evidence="2">The sequence shown here is derived from an EMBL/GenBank/DDBJ whole genome shotgun (WGS) entry which is preliminary data.</text>
</comment>
<dbReference type="AlphaFoldDB" id="A0A9P1M536"/>
<gene>
    <name evidence="2" type="ORF">C1SCF055_LOCUS44161</name>
</gene>
<reference evidence="2" key="1">
    <citation type="submission" date="2022-10" db="EMBL/GenBank/DDBJ databases">
        <authorList>
            <person name="Chen Y."/>
            <person name="Dougan E. K."/>
            <person name="Chan C."/>
            <person name="Rhodes N."/>
            <person name="Thang M."/>
        </authorList>
    </citation>
    <scope>NUCLEOTIDE SEQUENCE</scope>
</reference>
<evidence type="ECO:0000313" key="2">
    <source>
        <dbReference type="EMBL" id="CAI4019674.1"/>
    </source>
</evidence>
<dbReference type="SMART" id="SM00225">
    <property type="entry name" value="BTB"/>
    <property type="match status" value="4"/>
</dbReference>
<feature type="domain" description="BTB" evidence="1">
    <location>
        <begin position="434"/>
        <end position="531"/>
    </location>
</feature>
<dbReference type="PANTHER" id="PTHR14499:SF136">
    <property type="entry name" value="GH08630P"/>
    <property type="match status" value="1"/>
</dbReference>
<dbReference type="Gene3D" id="3.30.710.10">
    <property type="entry name" value="Potassium Channel Kv1.1, Chain A"/>
    <property type="match status" value="4"/>
</dbReference>
<dbReference type="EMBL" id="CAMXCT010006765">
    <property type="protein sequence ID" value="CAI4019674.1"/>
    <property type="molecule type" value="Genomic_DNA"/>
</dbReference>
<dbReference type="OrthoDB" id="45549at2759"/>
<evidence type="ECO:0000313" key="5">
    <source>
        <dbReference type="Proteomes" id="UP001152797"/>
    </source>
</evidence>
<sequence>MSSSKGSDLVSFNVGGKIYQVLREPTLSLHPSSLLTQLAEDQKDDKPIFVEGDQDLFKFVIDYHRDRKVILPVTVSRDAVKRELKRFALEPTEEQIVQDGVYFPEVMGKVAKWRDSNRTRKRKACQDFLGSCIAEAAYSKMSESAGKEFRVIRGDLPYSEKDFERLFGPGAGFQVAESEALKDFGSSFGYSFTCGNRMGSTGHFCWFTYQSTESLLLRFRIPTPGPMSCAKSSDLVTFNVGGKIYQVLREPTLSLHPNSLLTQLAEDQKDDKPIFVEGDQDLFKYVIDYHRDRKVILPITVSTDAVMRELKRFGLEAAENQIVQDGVPFPSLMRRVAKWQEANVSRKRKATLDFIGSLIAEVASEKMGQAKGKAFSIRRNDLPCNEKEFDRLFGRVSASQVQESEALKDFEPSPCFAGVASKPSVAMSCGSGSDLVTFNVGGKIYQVLREPTLSLHPDSLLTQMAEDQKEDKPIFVEGDQDLFKFVIDYHRDRKVILPITVAKDAVLRELKRFGLEPTDDQIVEDGICFSLVKNKMRTWRDRGRKLREQPAAELLCAVMMESAAEKSAQDSGTGFLVSKHDMTQALSIDDTAFRSGDNTHFAVIFGSEIWVKECAGSDLVTFNVPLGESPEKGGKIYQVLREPTLSLHPNSLLTQMAEDQKDDKPIFVEGDQDLFKFVIDYHRDRKVHLPINISKSAVLHELKRFGLEATEDQLVEDAVRFSSMKRKMLDWQGESQKMRQRAAEELLCSGIMKAAVEKSKEDQGTGFTLKRDDLRSALGLDETVFNNLFSVVAGKKPCESEVLQRFARSFGYSMSVSKPRGQFLAGSTWNGSHSLNVVFTPH</sequence>
<dbReference type="InterPro" id="IPR011333">
    <property type="entry name" value="SKP1/BTB/POZ_sf"/>
</dbReference>
<keyword evidence="4" id="KW-0407">Ion channel</keyword>
<reference evidence="3" key="2">
    <citation type="submission" date="2024-04" db="EMBL/GenBank/DDBJ databases">
        <authorList>
            <person name="Chen Y."/>
            <person name="Shah S."/>
            <person name="Dougan E. K."/>
            <person name="Thang M."/>
            <person name="Chan C."/>
        </authorList>
    </citation>
    <scope>NUCLEOTIDE SEQUENCE [LARGE SCALE GENOMIC DNA]</scope>
</reference>
<organism evidence="2">
    <name type="scientific">Cladocopium goreaui</name>
    <dbReference type="NCBI Taxonomy" id="2562237"/>
    <lineage>
        <taxon>Eukaryota</taxon>
        <taxon>Sar</taxon>
        <taxon>Alveolata</taxon>
        <taxon>Dinophyceae</taxon>
        <taxon>Suessiales</taxon>
        <taxon>Symbiodiniaceae</taxon>
        <taxon>Cladocopium</taxon>
    </lineage>
</organism>
<dbReference type="GO" id="GO:0034220">
    <property type="term" value="P:monoatomic ion transmembrane transport"/>
    <property type="evidence" value="ECO:0007669"/>
    <property type="project" value="UniProtKB-KW"/>
</dbReference>
<feature type="domain" description="BTB" evidence="1">
    <location>
        <begin position="234"/>
        <end position="330"/>
    </location>
</feature>
<evidence type="ECO:0000259" key="1">
    <source>
        <dbReference type="SMART" id="SM00225"/>
    </source>
</evidence>
<evidence type="ECO:0000313" key="4">
    <source>
        <dbReference type="EMBL" id="CAL4806986.1"/>
    </source>
</evidence>
<dbReference type="InterPro" id="IPR003131">
    <property type="entry name" value="T1-type_BTB"/>
</dbReference>
<dbReference type="PANTHER" id="PTHR14499">
    <property type="entry name" value="POTASSIUM CHANNEL TETRAMERIZATION DOMAIN-CONTAINING"/>
    <property type="match status" value="1"/>
</dbReference>
<keyword evidence="4" id="KW-0813">Transport</keyword>
<evidence type="ECO:0000313" key="3">
    <source>
        <dbReference type="EMBL" id="CAL1173049.1"/>
    </source>
</evidence>
<dbReference type="EMBL" id="CAMXCT020006765">
    <property type="protein sequence ID" value="CAL1173049.1"/>
    <property type="molecule type" value="Genomic_DNA"/>
</dbReference>
<feature type="domain" description="BTB" evidence="1">
    <location>
        <begin position="618"/>
        <end position="722"/>
    </location>
</feature>
<dbReference type="SUPFAM" id="SSF54695">
    <property type="entry name" value="POZ domain"/>
    <property type="match status" value="4"/>
</dbReference>
<dbReference type="Pfam" id="PF02214">
    <property type="entry name" value="BTB_2"/>
    <property type="match status" value="4"/>
</dbReference>